<dbReference type="CDD" id="cd22366">
    <property type="entry name" value="XisH-like"/>
    <property type="match status" value="1"/>
</dbReference>
<protein>
    <submittedName>
        <fullName evidence="1">Fatty-acid oxidation protein subunit alpha</fullName>
    </submittedName>
</protein>
<proteinExistence type="predicted"/>
<organism evidence="1 2">
    <name type="scientific">Pseudanabaena yagii GIHE-NHR1</name>
    <dbReference type="NCBI Taxonomy" id="2722753"/>
    <lineage>
        <taxon>Bacteria</taxon>
        <taxon>Bacillati</taxon>
        <taxon>Cyanobacteriota</taxon>
        <taxon>Cyanophyceae</taxon>
        <taxon>Pseudanabaenales</taxon>
        <taxon>Pseudanabaenaceae</taxon>
        <taxon>Pseudanabaena</taxon>
        <taxon>Pseudanabaena yagii</taxon>
    </lineage>
</organism>
<dbReference type="Gene3D" id="3.40.1350.10">
    <property type="match status" value="1"/>
</dbReference>
<dbReference type="InterPro" id="IPR011856">
    <property type="entry name" value="tRNA_endonuc-like_dom_sf"/>
</dbReference>
<dbReference type="Pfam" id="PF08814">
    <property type="entry name" value="XisH"/>
    <property type="match status" value="1"/>
</dbReference>
<dbReference type="InterPro" id="IPR011335">
    <property type="entry name" value="Restrct_endonuc-II-like"/>
</dbReference>
<dbReference type="EMBL" id="JAAVJL010000001">
    <property type="protein sequence ID" value="NMF57257.1"/>
    <property type="molecule type" value="Genomic_DNA"/>
</dbReference>
<gene>
    <name evidence="1" type="ORF">HC246_04290</name>
</gene>
<accession>A0ABX1LMB0</accession>
<name>A0ABX1LMB0_9CYAN</name>
<evidence type="ECO:0000313" key="1">
    <source>
        <dbReference type="EMBL" id="NMF57257.1"/>
    </source>
</evidence>
<dbReference type="Proteomes" id="UP000738376">
    <property type="component" value="Unassembled WGS sequence"/>
</dbReference>
<evidence type="ECO:0000313" key="2">
    <source>
        <dbReference type="Proteomes" id="UP000738376"/>
    </source>
</evidence>
<sequence length="138" mass="16067">MPAKDLFHQLVKTALEKEGWTITHDPYHIDLGFVDLYIDLGAERLIAAIKDNEKIAIEIKTFLSASTISEFHTAIGQFINYRIALEAEESDRILYLAIPSEAYKRFFQYPFIQTVIHRNQIPLLVYDPTKQEIAKWIR</sequence>
<dbReference type="SUPFAM" id="SSF52980">
    <property type="entry name" value="Restriction endonuclease-like"/>
    <property type="match status" value="1"/>
</dbReference>
<dbReference type="RefSeq" id="WP_169362314.1">
    <property type="nucleotide sequence ID" value="NZ_JAAVJL010000001.1"/>
</dbReference>
<reference evidence="1 2" key="1">
    <citation type="submission" date="2020-03" db="EMBL/GenBank/DDBJ databases">
        <title>Draft Genome Sequence of 2-Methylisoborneol Producing Pseudanabaena yagii Strain GIHE-NHR1 Isolated from North Han River in South Korea.</title>
        <authorList>
            <person name="Jeong J."/>
        </authorList>
    </citation>
    <scope>NUCLEOTIDE SEQUENCE [LARGE SCALE GENOMIC DNA]</scope>
    <source>
        <strain evidence="1 2">GIHE-NHR1</strain>
    </source>
</reference>
<keyword evidence="2" id="KW-1185">Reference proteome</keyword>
<comment type="caution">
    <text evidence="1">The sequence shown here is derived from an EMBL/GenBank/DDBJ whole genome shotgun (WGS) entry which is preliminary data.</text>
</comment>
<dbReference type="InterPro" id="IPR014919">
    <property type="entry name" value="XisH"/>
</dbReference>